<accession>A0A2A6CVK6</accession>
<dbReference type="EnsemblMetazoa" id="PPA36251.1">
    <property type="protein sequence ID" value="PPA36251.1"/>
    <property type="gene ID" value="WBGene00274620"/>
</dbReference>
<accession>A0A8R1UQL4</accession>
<sequence>MNGSVCADAFDFWWKAIESAKLPDKPYEVFREAIPMASLIPFYLITVQPQPIVPSDAIADASNFQILSSPPLVVSSPFTPPPGVDPLALLKSCEGAKRKMPSTEIGSRFKELQALFDHCDMFRLMEETGRLCAKAKHLRCNFCLVLLATTNSMLFHLGSERHISNVEKMNGSVCADAFDFWWKAIESAKLSDEPPKAVPEAPVIRSHAVKPVTKKPVPAVVVKPVKQKPVVPSEIKPTTKITPPPGVDTIALLSSCKKAKRKIPYSEIDSRFHHFDFWWNAVKNSPESEEEASQAKADATESIKPPKQLQFEPPCTAVTSTVKKVTLPPGVDLLALLKSCDGADRKMPSTDISPRFMKLGALFDRCDKKRLIEETGGVCPMNGLVCADAFDFWWKAIESPGPVIVKAVKPQPVKPIKPVTKKITSLPDVNPLALLNVCKKAKRKMPSTEIVPRFHQLQLRFLQCDIIFELKGTKDKKCELCKVKVGRTSTTLIPHICGKEHISKRRRLRGIESKAFEKSTNAHMNGYVCADAFDFWWNTVMEATEGKPALTESEVSARRPESDPPCTSIYTVVTPPPGVDPLALLKSCEGAKRKMPSADIVTRFTGLGMIFDRCGKYRVLQETSALCPAYRLLKCHFCMVNSTGVLNMISHWCSKEHIANVQLMNGAVCEDAFDFWWNVIESAKLPDEPPKAIPEAPAILSDAVKPVTKKIAFPPGVNPVALLGSCKKAKRKMPSTEIASSFRELLLRFLQCDIIFKLNGKRDTKCGLCHTNVGRTSATFIPHICGKEHITKMKGVVCADSFDFWWNTVKAATESKLIVSAPKPVKKPEVTFPDPAFVTTSIPWIELSSKPALPPSEVRPLRFTHFDTCATVHREYETAPTPLPSLDPLALLKSCEGARRKMPKSEIVSSFKKLRARFVLCDKILLVQKITESFERYKFKCALCPIAIDAYSFIPHICGEKHLDEMHGSVCADAFDFWWNVVKNAPESEAAVAEPEAKLEPEIREEPVPKLPKIRTKDGVNGKAETATSAHVKETQISPRRSIRPAPIKFRLSGVDGCGLCRVQVDSPRSMIAHICDPYHIKKMKDKVCLPAFNFWWNAVEAVTVVEPGPEIQKNPAIGKAIGLRLLMEYSESSDLIPSVG</sequence>
<reference evidence="1" key="2">
    <citation type="submission" date="2022-06" db="UniProtKB">
        <authorList>
            <consortium name="EnsemblMetazoa"/>
        </authorList>
    </citation>
    <scope>IDENTIFICATION</scope>
    <source>
        <strain evidence="1">PS312</strain>
    </source>
</reference>
<name>A0A2A6CVK6_PRIPA</name>
<keyword evidence="2" id="KW-1185">Reference proteome</keyword>
<organism evidence="1 2">
    <name type="scientific">Pristionchus pacificus</name>
    <name type="common">Parasitic nematode worm</name>
    <dbReference type="NCBI Taxonomy" id="54126"/>
    <lineage>
        <taxon>Eukaryota</taxon>
        <taxon>Metazoa</taxon>
        <taxon>Ecdysozoa</taxon>
        <taxon>Nematoda</taxon>
        <taxon>Chromadorea</taxon>
        <taxon>Rhabditida</taxon>
        <taxon>Rhabditina</taxon>
        <taxon>Diplogasteromorpha</taxon>
        <taxon>Diplogasteroidea</taxon>
        <taxon>Neodiplogasteridae</taxon>
        <taxon>Pristionchus</taxon>
    </lineage>
</organism>
<dbReference type="Proteomes" id="UP000005239">
    <property type="component" value="Unassembled WGS sequence"/>
</dbReference>
<gene>
    <name evidence="1" type="primary">WBGene00274620</name>
</gene>
<dbReference type="PANTHER" id="PTHR36936:SF3">
    <property type="entry name" value="PROTEIN CBG26223"/>
    <property type="match status" value="1"/>
</dbReference>
<evidence type="ECO:0000313" key="1">
    <source>
        <dbReference type="EnsemblMetazoa" id="PPA36251.1"/>
    </source>
</evidence>
<proteinExistence type="predicted"/>
<dbReference type="AlphaFoldDB" id="A0A2A6CVK6"/>
<evidence type="ECO:0000313" key="2">
    <source>
        <dbReference type="Proteomes" id="UP000005239"/>
    </source>
</evidence>
<protein>
    <submittedName>
        <fullName evidence="1">Uncharacterized protein</fullName>
    </submittedName>
</protein>
<reference evidence="2" key="1">
    <citation type="journal article" date="2008" name="Nat. Genet.">
        <title>The Pristionchus pacificus genome provides a unique perspective on nematode lifestyle and parasitism.</title>
        <authorList>
            <person name="Dieterich C."/>
            <person name="Clifton S.W."/>
            <person name="Schuster L.N."/>
            <person name="Chinwalla A."/>
            <person name="Delehaunty K."/>
            <person name="Dinkelacker I."/>
            <person name="Fulton L."/>
            <person name="Fulton R."/>
            <person name="Godfrey J."/>
            <person name="Minx P."/>
            <person name="Mitreva M."/>
            <person name="Roeseler W."/>
            <person name="Tian H."/>
            <person name="Witte H."/>
            <person name="Yang S.P."/>
            <person name="Wilson R.K."/>
            <person name="Sommer R.J."/>
        </authorList>
    </citation>
    <scope>NUCLEOTIDE SEQUENCE [LARGE SCALE GENOMIC DNA]</scope>
    <source>
        <strain evidence="2">PS312</strain>
    </source>
</reference>
<dbReference type="PANTHER" id="PTHR36936">
    <property type="entry name" value="PROTEIN CBG25168"/>
    <property type="match status" value="1"/>
</dbReference>